<feature type="compositionally biased region" description="Basic and acidic residues" evidence="1">
    <location>
        <begin position="116"/>
        <end position="127"/>
    </location>
</feature>
<feature type="compositionally biased region" description="Basic residues" evidence="1">
    <location>
        <begin position="162"/>
        <end position="178"/>
    </location>
</feature>
<name>A0ABN9S0U1_9DINO</name>
<comment type="caution">
    <text evidence="2">The sequence shown here is derived from an EMBL/GenBank/DDBJ whole genome shotgun (WGS) entry which is preliminary data.</text>
</comment>
<evidence type="ECO:0000313" key="2">
    <source>
        <dbReference type="EMBL" id="CAK0825323.1"/>
    </source>
</evidence>
<feature type="non-terminal residue" evidence="2">
    <location>
        <position position="1"/>
    </location>
</feature>
<feature type="non-terminal residue" evidence="2">
    <location>
        <position position="198"/>
    </location>
</feature>
<feature type="compositionally biased region" description="Polar residues" evidence="1">
    <location>
        <begin position="83"/>
        <end position="93"/>
    </location>
</feature>
<reference evidence="2" key="1">
    <citation type="submission" date="2023-10" db="EMBL/GenBank/DDBJ databases">
        <authorList>
            <person name="Chen Y."/>
            <person name="Shah S."/>
            <person name="Dougan E. K."/>
            <person name="Thang M."/>
            <person name="Chan C."/>
        </authorList>
    </citation>
    <scope>NUCLEOTIDE SEQUENCE [LARGE SCALE GENOMIC DNA]</scope>
</reference>
<feature type="region of interest" description="Disordered" evidence="1">
    <location>
        <begin position="83"/>
        <end position="178"/>
    </location>
</feature>
<keyword evidence="3" id="KW-1185">Reference proteome</keyword>
<accession>A0ABN9S0U1</accession>
<protein>
    <submittedName>
        <fullName evidence="2">Uncharacterized protein</fullName>
    </submittedName>
</protein>
<feature type="compositionally biased region" description="Basic and acidic residues" evidence="1">
    <location>
        <begin position="94"/>
        <end position="106"/>
    </location>
</feature>
<dbReference type="Proteomes" id="UP001189429">
    <property type="component" value="Unassembled WGS sequence"/>
</dbReference>
<sequence>VDDKFPRVVQRVRTSSHGVDLADLNADSFSKLSKKEVDDTFSALRYQLSKRSDDNALKEYNVLKGDEDRRNWLAKFAVDPSTGGSLAESSATVTKRDMGKETDEWFTKGMPTRINSIEEKSTVKTEAEMDPGQHNQAQRATANALKRPTLAEGAAAPDPKGKNPKKAARNRLASKNRILRGLKACSDGVLNEMRDIDW</sequence>
<proteinExistence type="predicted"/>
<evidence type="ECO:0000313" key="3">
    <source>
        <dbReference type="Proteomes" id="UP001189429"/>
    </source>
</evidence>
<gene>
    <name evidence="2" type="ORF">PCOR1329_LOCUS25477</name>
</gene>
<organism evidence="2 3">
    <name type="scientific">Prorocentrum cordatum</name>
    <dbReference type="NCBI Taxonomy" id="2364126"/>
    <lineage>
        <taxon>Eukaryota</taxon>
        <taxon>Sar</taxon>
        <taxon>Alveolata</taxon>
        <taxon>Dinophyceae</taxon>
        <taxon>Prorocentrales</taxon>
        <taxon>Prorocentraceae</taxon>
        <taxon>Prorocentrum</taxon>
    </lineage>
</organism>
<dbReference type="EMBL" id="CAUYUJ010008892">
    <property type="protein sequence ID" value="CAK0825323.1"/>
    <property type="molecule type" value="Genomic_DNA"/>
</dbReference>
<evidence type="ECO:0000256" key="1">
    <source>
        <dbReference type="SAM" id="MobiDB-lite"/>
    </source>
</evidence>